<reference evidence="1" key="1">
    <citation type="submission" date="2021-01" db="EMBL/GenBank/DDBJ databases">
        <authorList>
            <person name="Corre E."/>
            <person name="Pelletier E."/>
            <person name="Niang G."/>
            <person name="Scheremetjew M."/>
            <person name="Finn R."/>
            <person name="Kale V."/>
            <person name="Holt S."/>
            <person name="Cochrane G."/>
            <person name="Meng A."/>
            <person name="Brown T."/>
            <person name="Cohen L."/>
        </authorList>
    </citation>
    <scope>NUCLEOTIDE SEQUENCE</scope>
    <source>
        <strain evidence="1">NIES-381</strain>
    </source>
</reference>
<organism evidence="1">
    <name type="scientific">Eutreptiella gymnastica</name>
    <dbReference type="NCBI Taxonomy" id="73025"/>
    <lineage>
        <taxon>Eukaryota</taxon>
        <taxon>Discoba</taxon>
        <taxon>Euglenozoa</taxon>
        <taxon>Euglenida</taxon>
        <taxon>Spirocuta</taxon>
        <taxon>Euglenophyceae</taxon>
        <taxon>Eutreptiales</taxon>
        <taxon>Eutreptiaceae</taxon>
        <taxon>Eutreptiella</taxon>
    </lineage>
</organism>
<sequence>MVCDDEPWAHAQAFVDLVQTAALMDDNELVVVEVKSEQKLGTVPADGTQTGQKAVEDVESRVEMAQGAESVIVDDDEFKIEKVTEEGVGVAAERPQETVVAKFEAIVATSSTHATRDRPNYEEKLRPTLFPGAMPATPTWIRWPGLVWGEEELTAATRSSTRSVCM</sequence>
<gene>
    <name evidence="1" type="ORF">EGYM00392_LOCUS44380</name>
</gene>
<protein>
    <submittedName>
        <fullName evidence="1">Uncharacterized protein</fullName>
    </submittedName>
</protein>
<dbReference type="EMBL" id="HBGA01119660">
    <property type="protein sequence ID" value="CAD9033234.1"/>
    <property type="molecule type" value="Transcribed_RNA"/>
</dbReference>
<accession>A0A7S1J5C8</accession>
<name>A0A7S1J5C8_9EUGL</name>
<proteinExistence type="predicted"/>
<evidence type="ECO:0000313" key="1">
    <source>
        <dbReference type="EMBL" id="CAD9033234.1"/>
    </source>
</evidence>
<dbReference type="AlphaFoldDB" id="A0A7S1J5C8"/>